<organism evidence="2 3">
    <name type="scientific">Nesidiocoris tenuis</name>
    <dbReference type="NCBI Taxonomy" id="355587"/>
    <lineage>
        <taxon>Eukaryota</taxon>
        <taxon>Metazoa</taxon>
        <taxon>Ecdysozoa</taxon>
        <taxon>Arthropoda</taxon>
        <taxon>Hexapoda</taxon>
        <taxon>Insecta</taxon>
        <taxon>Pterygota</taxon>
        <taxon>Neoptera</taxon>
        <taxon>Paraneoptera</taxon>
        <taxon>Hemiptera</taxon>
        <taxon>Heteroptera</taxon>
        <taxon>Panheteroptera</taxon>
        <taxon>Cimicomorpha</taxon>
        <taxon>Miridae</taxon>
        <taxon>Dicyphina</taxon>
        <taxon>Nesidiocoris</taxon>
    </lineage>
</organism>
<gene>
    <name evidence="2" type="ORF">NTJ_15237</name>
</gene>
<dbReference type="PANTHER" id="PTHR14305:SF0">
    <property type="entry name" value="E3 UBIQUITIN-PROTEIN LIGASE CCNB1IP1"/>
    <property type="match status" value="1"/>
</dbReference>
<dbReference type="Proteomes" id="UP001307889">
    <property type="component" value="Chromosome 14"/>
</dbReference>
<dbReference type="PANTHER" id="PTHR14305">
    <property type="entry name" value="E3 UBIQUITIN-PROTEIN LIGASE CCNB1IP1"/>
    <property type="match status" value="1"/>
</dbReference>
<reference evidence="2 3" key="1">
    <citation type="submission" date="2023-09" db="EMBL/GenBank/DDBJ databases">
        <title>Nesidiocoris tenuis whole genome shotgun sequence.</title>
        <authorList>
            <person name="Shibata T."/>
            <person name="Shimoda M."/>
            <person name="Kobayashi T."/>
            <person name="Uehara T."/>
        </authorList>
    </citation>
    <scope>NUCLEOTIDE SEQUENCE [LARGE SCALE GENOMIC DNA]</scope>
    <source>
        <strain evidence="2 3">Japan</strain>
    </source>
</reference>
<protein>
    <recommendedName>
        <fullName evidence="4">RING-type domain-containing protein</fullName>
    </recommendedName>
</protein>
<evidence type="ECO:0000313" key="2">
    <source>
        <dbReference type="EMBL" id="BET02419.1"/>
    </source>
</evidence>
<feature type="coiled-coil region" evidence="1">
    <location>
        <begin position="99"/>
        <end position="166"/>
    </location>
</feature>
<dbReference type="InterPro" id="IPR042448">
    <property type="entry name" value="CCNB1IP1"/>
</dbReference>
<keyword evidence="1" id="KW-0175">Coiled coil</keyword>
<evidence type="ECO:0008006" key="4">
    <source>
        <dbReference type="Google" id="ProtNLM"/>
    </source>
</evidence>
<dbReference type="EMBL" id="AP028922">
    <property type="protein sequence ID" value="BET02419.1"/>
    <property type="molecule type" value="Genomic_DNA"/>
</dbReference>
<sequence>MGDVLYCNAPNCGAPLLNDAWATTCKHVFCLKHGTEHFHNKRPQSDCPVCDETLVRGRDVKLASSNVNRLCLAGLRPEKILSLLEFNMKLWKQQLDTQRTVDSARIQNLTKEVQETEEKYKRIFKAKEEFLDRQIATLESKCRRLALKLNQKTREIELKNKSMKEETMATYEARQYSPVPSRRSTSTSSLFNLDFLNLDLDSGSFEFDTNLP</sequence>
<keyword evidence="3" id="KW-1185">Reference proteome</keyword>
<name>A0ABN7BDG3_9HEMI</name>
<evidence type="ECO:0000256" key="1">
    <source>
        <dbReference type="SAM" id="Coils"/>
    </source>
</evidence>
<evidence type="ECO:0000313" key="3">
    <source>
        <dbReference type="Proteomes" id="UP001307889"/>
    </source>
</evidence>
<proteinExistence type="predicted"/>
<accession>A0ABN7BDG3</accession>